<feature type="domain" description="Phosphatidic acid phosphatase type 2/haloperoxidase" evidence="12">
    <location>
        <begin position="55"/>
        <end position="192"/>
    </location>
</feature>
<protein>
    <recommendedName>
        <fullName evidence="4">glucose-6-phosphatase</fullName>
        <ecNumber evidence="4">3.1.3.9</ecNumber>
    </recommendedName>
</protein>
<feature type="transmembrane region" description="Helical" evidence="11">
    <location>
        <begin position="147"/>
        <end position="166"/>
    </location>
</feature>
<feature type="transmembrane region" description="Helical" evidence="11">
    <location>
        <begin position="117"/>
        <end position="135"/>
    </location>
</feature>
<sequence>MEQIYAFGVTCIEFVQYWFEDNANFFEFVNHACNPQYAIDYLFPLMAVIDSVFAAQLLLCLAFGGWLNAVMKWWLLEDRPYWWIRETTFYSEPERPVLQQTLQTCETGPGSPSGHSMTAAMMLILCLMWISHVMHDRKYYIWWWKHLMYPLFAAALCSVMLARLFVAAHFPHQCLIGALIGECVPTDSILFQQKVLHLVVEAPDVPAVRCGAVLGDAGALVRSRALPAPVSDWRVNW</sequence>
<name>A0AAD7Y730_MYTSE</name>
<evidence type="ECO:0000256" key="11">
    <source>
        <dbReference type="SAM" id="Phobius"/>
    </source>
</evidence>
<dbReference type="PANTHER" id="PTHR12591">
    <property type="entry name" value="GLUCOSE-6-PHOSPHATASE"/>
    <property type="match status" value="1"/>
</dbReference>
<comment type="subcellular location">
    <subcellularLocation>
        <location evidence="1">Endoplasmic reticulum membrane</location>
        <topology evidence="1">Multi-pass membrane protein</topology>
    </subcellularLocation>
</comment>
<evidence type="ECO:0000256" key="6">
    <source>
        <dbReference type="ARBA" id="ARBA00022692"/>
    </source>
</evidence>
<evidence type="ECO:0000256" key="10">
    <source>
        <dbReference type="ARBA" id="ARBA00023136"/>
    </source>
</evidence>
<keyword evidence="8" id="KW-0256">Endoplasmic reticulum</keyword>
<dbReference type="EC" id="3.1.3.9" evidence="4"/>
<evidence type="ECO:0000256" key="7">
    <source>
        <dbReference type="ARBA" id="ARBA00022801"/>
    </source>
</evidence>
<proteinExistence type="inferred from homology"/>
<keyword evidence="10 11" id="KW-0472">Membrane</keyword>
<evidence type="ECO:0000256" key="9">
    <source>
        <dbReference type="ARBA" id="ARBA00022989"/>
    </source>
</evidence>
<dbReference type="GO" id="GO:0051156">
    <property type="term" value="P:glucose 6-phosphate metabolic process"/>
    <property type="evidence" value="ECO:0007669"/>
    <property type="project" value="TreeGrafter"/>
</dbReference>
<dbReference type="SUPFAM" id="SSF48317">
    <property type="entry name" value="Acid phosphatase/Vanadium-dependent haloperoxidase"/>
    <property type="match status" value="1"/>
</dbReference>
<dbReference type="PANTHER" id="PTHR12591:SF0">
    <property type="entry name" value="FI19814P1"/>
    <property type="match status" value="1"/>
</dbReference>
<comment type="similarity">
    <text evidence="3">Belongs to the glucose-6-phosphatase family.</text>
</comment>
<evidence type="ECO:0000256" key="4">
    <source>
        <dbReference type="ARBA" id="ARBA00012634"/>
    </source>
</evidence>
<dbReference type="GO" id="GO:0006094">
    <property type="term" value="P:gluconeogenesis"/>
    <property type="evidence" value="ECO:0007669"/>
    <property type="project" value="UniProtKB-KW"/>
</dbReference>
<evidence type="ECO:0000256" key="5">
    <source>
        <dbReference type="ARBA" id="ARBA00022432"/>
    </source>
</evidence>
<keyword evidence="7" id="KW-0378">Hydrolase</keyword>
<keyword evidence="5" id="KW-0312">Gluconeogenesis</keyword>
<evidence type="ECO:0000256" key="8">
    <source>
        <dbReference type="ARBA" id="ARBA00022824"/>
    </source>
</evidence>
<dbReference type="InterPro" id="IPR000326">
    <property type="entry name" value="PAP2/HPO"/>
</dbReference>
<keyword evidence="6 11" id="KW-0812">Transmembrane</keyword>
<dbReference type="SMART" id="SM00014">
    <property type="entry name" value="acidPPc"/>
    <property type="match status" value="1"/>
</dbReference>
<evidence type="ECO:0000313" key="14">
    <source>
        <dbReference type="Proteomes" id="UP001231518"/>
    </source>
</evidence>
<accession>A0AAD7Y730</accession>
<dbReference type="Gene3D" id="1.20.144.10">
    <property type="entry name" value="Phosphatidic acid phosphatase type 2/haloperoxidase"/>
    <property type="match status" value="1"/>
</dbReference>
<feature type="transmembrane region" description="Helical" evidence="11">
    <location>
        <begin position="41"/>
        <end position="67"/>
    </location>
</feature>
<dbReference type="AlphaFoldDB" id="A0AAD7Y730"/>
<dbReference type="Pfam" id="PF01569">
    <property type="entry name" value="PAP2"/>
    <property type="match status" value="1"/>
</dbReference>
<keyword evidence="14" id="KW-1185">Reference proteome</keyword>
<evidence type="ECO:0000256" key="2">
    <source>
        <dbReference type="ARBA" id="ARBA00004742"/>
    </source>
</evidence>
<evidence type="ECO:0000256" key="1">
    <source>
        <dbReference type="ARBA" id="ARBA00004477"/>
    </source>
</evidence>
<dbReference type="EMBL" id="JARGEI010000031">
    <property type="protein sequence ID" value="KAJ8704495.1"/>
    <property type="molecule type" value="Genomic_DNA"/>
</dbReference>
<comment type="caution">
    <text evidence="13">The sequence shown here is derived from an EMBL/GenBank/DDBJ whole genome shotgun (WGS) entry which is preliminary data.</text>
</comment>
<organism evidence="13 14">
    <name type="scientific">Mythimna separata</name>
    <name type="common">Oriental armyworm</name>
    <name type="synonym">Pseudaletia separata</name>
    <dbReference type="NCBI Taxonomy" id="271217"/>
    <lineage>
        <taxon>Eukaryota</taxon>
        <taxon>Metazoa</taxon>
        <taxon>Ecdysozoa</taxon>
        <taxon>Arthropoda</taxon>
        <taxon>Hexapoda</taxon>
        <taxon>Insecta</taxon>
        <taxon>Pterygota</taxon>
        <taxon>Neoptera</taxon>
        <taxon>Endopterygota</taxon>
        <taxon>Lepidoptera</taxon>
        <taxon>Glossata</taxon>
        <taxon>Ditrysia</taxon>
        <taxon>Noctuoidea</taxon>
        <taxon>Noctuidae</taxon>
        <taxon>Noctuinae</taxon>
        <taxon>Hadenini</taxon>
        <taxon>Mythimna</taxon>
    </lineage>
</organism>
<dbReference type="InterPro" id="IPR036938">
    <property type="entry name" value="PAP2/HPO_sf"/>
</dbReference>
<dbReference type="GO" id="GO:0004346">
    <property type="term" value="F:glucose-6-phosphatase activity"/>
    <property type="evidence" value="ECO:0007669"/>
    <property type="project" value="UniProtKB-EC"/>
</dbReference>
<evidence type="ECO:0000256" key="3">
    <source>
        <dbReference type="ARBA" id="ARBA00009266"/>
    </source>
</evidence>
<comment type="pathway">
    <text evidence="2">Carbohydrate biosynthesis; gluconeogenesis.</text>
</comment>
<reference evidence="13" key="1">
    <citation type="submission" date="2023-03" db="EMBL/GenBank/DDBJ databases">
        <title>Chromosome-level genomes of two armyworms, Mythimna separata and Mythimna loreyi, provide insights into the biosynthesis and reception of sex pheromones.</title>
        <authorList>
            <person name="Zhao H."/>
        </authorList>
    </citation>
    <scope>NUCLEOTIDE SEQUENCE</scope>
    <source>
        <strain evidence="13">BeijingLab</strain>
        <tissue evidence="13">Pupa</tissue>
    </source>
</reference>
<keyword evidence="9 11" id="KW-1133">Transmembrane helix</keyword>
<dbReference type="GO" id="GO:0005789">
    <property type="term" value="C:endoplasmic reticulum membrane"/>
    <property type="evidence" value="ECO:0007669"/>
    <property type="project" value="UniProtKB-SubCell"/>
</dbReference>
<evidence type="ECO:0000259" key="12">
    <source>
        <dbReference type="SMART" id="SM00014"/>
    </source>
</evidence>
<gene>
    <name evidence="13" type="ORF">PYW07_011683</name>
</gene>
<evidence type="ECO:0000313" key="13">
    <source>
        <dbReference type="EMBL" id="KAJ8704495.1"/>
    </source>
</evidence>
<dbReference type="Proteomes" id="UP001231518">
    <property type="component" value="Chromosome 29"/>
</dbReference>